<dbReference type="Proteomes" id="UP000307140">
    <property type="component" value="Unassembled WGS sequence"/>
</dbReference>
<dbReference type="OrthoDB" id="1420424at2"/>
<dbReference type="EMBL" id="VANR01000001">
    <property type="protein sequence ID" value="TMM32129.1"/>
    <property type="molecule type" value="Genomic_DNA"/>
</dbReference>
<protein>
    <recommendedName>
        <fullName evidence="4">DUF4097 domain-containing protein</fullName>
    </recommendedName>
</protein>
<name>A0A5S3NE69_9FLAO</name>
<accession>A0A5S3NE69</accession>
<proteinExistence type="predicted"/>
<reference evidence="2 3" key="1">
    <citation type="submission" date="2019-05" db="EMBL/GenBank/DDBJ databases">
        <title>Polaribacter aestuariivivens sp. nov., isolated from a tidal flat.</title>
        <authorList>
            <person name="Yoon J.-H."/>
        </authorList>
    </citation>
    <scope>NUCLEOTIDE SEQUENCE [LARGE SCALE GENOMIC DNA]</scope>
    <source>
        <strain evidence="2 3">DBTF-3</strain>
    </source>
</reference>
<gene>
    <name evidence="2" type="ORF">FDT66_01295</name>
</gene>
<keyword evidence="1" id="KW-0732">Signal</keyword>
<evidence type="ECO:0000256" key="1">
    <source>
        <dbReference type="SAM" id="SignalP"/>
    </source>
</evidence>
<dbReference type="AlphaFoldDB" id="A0A5S3NE69"/>
<dbReference type="RefSeq" id="WP_138534342.1">
    <property type="nucleotide sequence ID" value="NZ_VANR01000001.1"/>
</dbReference>
<evidence type="ECO:0000313" key="2">
    <source>
        <dbReference type="EMBL" id="TMM32129.1"/>
    </source>
</evidence>
<evidence type="ECO:0000313" key="3">
    <source>
        <dbReference type="Proteomes" id="UP000307140"/>
    </source>
</evidence>
<keyword evidence="3" id="KW-1185">Reference proteome</keyword>
<feature type="signal peptide" evidence="1">
    <location>
        <begin position="1"/>
        <end position="23"/>
    </location>
</feature>
<feature type="chain" id="PRO_5024337352" description="DUF4097 domain-containing protein" evidence="1">
    <location>
        <begin position="24"/>
        <end position="455"/>
    </location>
</feature>
<sequence length="455" mass="52345">MKHKSYKPILTLLAICFLGTAFAQKFDKKFTENFKVNKDVKVAINATNTDINVTTWNKNEVQVNAFIEIEGISKEEAEKYFKNWNFEALGNSKKVKITSKGTNSFALKDDFVIFNNMDFDIEIPEINMPDIDAIVIPNMDFDFDYDFDFDIDFDSMKEIEENMKRNGRYHFEYHNDDEHIIIKSKEEWEKFKKSDKYEELKKSFEKMKKDISVIDKKKIKLSLEKAKLEMKNINKEEIKLGLEKAREALKNMKFSFNSNNINNNDITINGKKVKIKKRLEIKAPKNATFDLNTRHCKVKLPNTVASGNVKYGAFNANDLIGGKLTIDYSPVNINSLNACTLFLNNVTDAKIASVTNTTLNNNSSEVEIIKVNNDVNFSDKFGKITVGSFNPNFGEFILNLSNSEAILNFGEVHSKFKYQVNKVKLNNERLKKFKNDVKTTNLLKVNGEYSSIVIK</sequence>
<organism evidence="2 3">
    <name type="scientific">Polaribacter aestuariivivens</name>
    <dbReference type="NCBI Taxonomy" id="2304626"/>
    <lineage>
        <taxon>Bacteria</taxon>
        <taxon>Pseudomonadati</taxon>
        <taxon>Bacteroidota</taxon>
        <taxon>Flavobacteriia</taxon>
        <taxon>Flavobacteriales</taxon>
        <taxon>Flavobacteriaceae</taxon>
    </lineage>
</organism>
<evidence type="ECO:0008006" key="4">
    <source>
        <dbReference type="Google" id="ProtNLM"/>
    </source>
</evidence>
<comment type="caution">
    <text evidence="2">The sequence shown here is derived from an EMBL/GenBank/DDBJ whole genome shotgun (WGS) entry which is preliminary data.</text>
</comment>